<reference evidence="2 3" key="1">
    <citation type="submission" date="2014-04" db="EMBL/GenBank/DDBJ databases">
        <title>Evolutionary Origins and Diversification of the Mycorrhizal Mutualists.</title>
        <authorList>
            <consortium name="DOE Joint Genome Institute"/>
            <consortium name="Mycorrhizal Genomics Consortium"/>
            <person name="Kohler A."/>
            <person name="Kuo A."/>
            <person name="Nagy L.G."/>
            <person name="Floudas D."/>
            <person name="Copeland A."/>
            <person name="Barry K.W."/>
            <person name="Cichocki N."/>
            <person name="Veneault-Fourrey C."/>
            <person name="LaButti K."/>
            <person name="Lindquist E.A."/>
            <person name="Lipzen A."/>
            <person name="Lundell T."/>
            <person name="Morin E."/>
            <person name="Murat C."/>
            <person name="Riley R."/>
            <person name="Ohm R."/>
            <person name="Sun H."/>
            <person name="Tunlid A."/>
            <person name="Henrissat B."/>
            <person name="Grigoriev I.V."/>
            <person name="Hibbett D.S."/>
            <person name="Martin F."/>
        </authorList>
    </citation>
    <scope>NUCLEOTIDE SEQUENCE [LARGE SCALE GENOMIC DNA]</scope>
    <source>
        <strain evidence="2 3">FD-317 M1</strain>
    </source>
</reference>
<keyword evidence="1" id="KW-0040">ANK repeat</keyword>
<dbReference type="Pfam" id="PF00023">
    <property type="entry name" value="Ank"/>
    <property type="match status" value="1"/>
</dbReference>
<dbReference type="OrthoDB" id="194358at2759"/>
<dbReference type="InterPro" id="IPR002110">
    <property type="entry name" value="Ankyrin_rpt"/>
</dbReference>
<dbReference type="HOGENOM" id="CLU_2333831_0_0_1"/>
<name>A0A0D0BZX2_9AGAR</name>
<dbReference type="AlphaFoldDB" id="A0A0D0BZX2"/>
<accession>A0A0D0BZX2</accession>
<evidence type="ECO:0000313" key="3">
    <source>
        <dbReference type="Proteomes" id="UP000053593"/>
    </source>
</evidence>
<sequence>MVQTLMFKVGLYSERKNVTTEGGVGGDYGTALCAATANGRLEVMNLLLENDAKVDIQGEMFGAPLHVVGLIHSTDNIKYSEVIRQLLDKQGPILEPMD</sequence>
<evidence type="ECO:0000313" key="2">
    <source>
        <dbReference type="EMBL" id="KIK55499.1"/>
    </source>
</evidence>
<gene>
    <name evidence="2" type="ORF">GYMLUDRAFT_836381</name>
</gene>
<dbReference type="EMBL" id="KN834805">
    <property type="protein sequence ID" value="KIK55499.1"/>
    <property type="molecule type" value="Genomic_DNA"/>
</dbReference>
<protein>
    <submittedName>
        <fullName evidence="2">Uncharacterized protein</fullName>
    </submittedName>
</protein>
<dbReference type="SUPFAM" id="SSF48403">
    <property type="entry name" value="Ankyrin repeat"/>
    <property type="match status" value="1"/>
</dbReference>
<feature type="repeat" description="ANK" evidence="1">
    <location>
        <begin position="27"/>
        <end position="59"/>
    </location>
</feature>
<proteinExistence type="predicted"/>
<dbReference type="Proteomes" id="UP000053593">
    <property type="component" value="Unassembled WGS sequence"/>
</dbReference>
<evidence type="ECO:0000256" key="1">
    <source>
        <dbReference type="PROSITE-ProRule" id="PRU00023"/>
    </source>
</evidence>
<dbReference type="InterPro" id="IPR036770">
    <property type="entry name" value="Ankyrin_rpt-contain_sf"/>
</dbReference>
<keyword evidence="3" id="KW-1185">Reference proteome</keyword>
<dbReference type="PROSITE" id="PS50088">
    <property type="entry name" value="ANK_REPEAT"/>
    <property type="match status" value="1"/>
</dbReference>
<organism evidence="2 3">
    <name type="scientific">Collybiopsis luxurians FD-317 M1</name>
    <dbReference type="NCBI Taxonomy" id="944289"/>
    <lineage>
        <taxon>Eukaryota</taxon>
        <taxon>Fungi</taxon>
        <taxon>Dikarya</taxon>
        <taxon>Basidiomycota</taxon>
        <taxon>Agaricomycotina</taxon>
        <taxon>Agaricomycetes</taxon>
        <taxon>Agaricomycetidae</taxon>
        <taxon>Agaricales</taxon>
        <taxon>Marasmiineae</taxon>
        <taxon>Omphalotaceae</taxon>
        <taxon>Collybiopsis</taxon>
        <taxon>Collybiopsis luxurians</taxon>
    </lineage>
</organism>
<dbReference type="Gene3D" id="1.25.40.20">
    <property type="entry name" value="Ankyrin repeat-containing domain"/>
    <property type="match status" value="1"/>
</dbReference>